<sequence length="120" mass="12905">MIDIVEIYVHWYAGRSKSQVSASLGVDRKTVRKYLAPAEEAGITPGGPPMSETDWAKLLKSWFPELASRTAEPGQVGRDRTAPRLRQVAAGDHDGHHDPPTAPGRGEVEGVLVDVPPLGA</sequence>
<evidence type="ECO:0000313" key="3">
    <source>
        <dbReference type="Proteomes" id="UP000649259"/>
    </source>
</evidence>
<evidence type="ECO:0000256" key="1">
    <source>
        <dbReference type="SAM" id="MobiDB-lite"/>
    </source>
</evidence>
<keyword evidence="3" id="KW-1185">Reference proteome</keyword>
<reference evidence="3" key="1">
    <citation type="submission" date="2023-07" db="EMBL/GenBank/DDBJ databases">
        <title>Whole genome shotgun sequence of Streptomyces cacaoi subsp. asoensis NBRC 13813.</title>
        <authorList>
            <person name="Komaki H."/>
            <person name="Tamura T."/>
        </authorList>
    </citation>
    <scope>NUCLEOTIDE SEQUENCE [LARGE SCALE GENOMIC DNA]</scope>
    <source>
        <strain evidence="3">NBRC 13813</strain>
    </source>
</reference>
<evidence type="ECO:0008006" key="4">
    <source>
        <dbReference type="Google" id="ProtNLM"/>
    </source>
</evidence>
<name>A0ABQ3RYC7_9ACTN</name>
<accession>A0ABQ3RYC7</accession>
<organism evidence="2 3">
    <name type="scientific">Streptomyces asoensis</name>
    <dbReference type="NCBI Taxonomy" id="249586"/>
    <lineage>
        <taxon>Bacteria</taxon>
        <taxon>Bacillati</taxon>
        <taxon>Actinomycetota</taxon>
        <taxon>Actinomycetes</taxon>
        <taxon>Kitasatosporales</taxon>
        <taxon>Streptomycetaceae</taxon>
        <taxon>Streptomyces</taxon>
    </lineage>
</organism>
<dbReference type="EMBL" id="BNEB01000002">
    <property type="protein sequence ID" value="GHI60865.1"/>
    <property type="molecule type" value="Genomic_DNA"/>
</dbReference>
<feature type="region of interest" description="Disordered" evidence="1">
    <location>
        <begin position="69"/>
        <end position="120"/>
    </location>
</feature>
<proteinExistence type="predicted"/>
<protein>
    <recommendedName>
        <fullName evidence="4">Integrase</fullName>
    </recommendedName>
</protein>
<evidence type="ECO:0000313" key="2">
    <source>
        <dbReference type="EMBL" id="GHI60865.1"/>
    </source>
</evidence>
<comment type="caution">
    <text evidence="2">The sequence shown here is derived from an EMBL/GenBank/DDBJ whole genome shotgun (WGS) entry which is preliminary data.</text>
</comment>
<gene>
    <name evidence="2" type="ORF">Saso_25150</name>
</gene>
<dbReference type="Proteomes" id="UP000649259">
    <property type="component" value="Unassembled WGS sequence"/>
</dbReference>